<dbReference type="Gene3D" id="2.70.70.10">
    <property type="entry name" value="Glucose Permease (Domain IIA)"/>
    <property type="match status" value="1"/>
</dbReference>
<dbReference type="InterPro" id="IPR036366">
    <property type="entry name" value="PGBDSf"/>
</dbReference>
<evidence type="ECO:0000313" key="6">
    <source>
        <dbReference type="Proteomes" id="UP000253201"/>
    </source>
</evidence>
<dbReference type="InterPro" id="IPR050570">
    <property type="entry name" value="Cell_wall_metabolism_enzyme"/>
</dbReference>
<dbReference type="InterPro" id="IPR036365">
    <property type="entry name" value="PGBD-like_sf"/>
</dbReference>
<dbReference type="CDD" id="cd12797">
    <property type="entry name" value="M23_peptidase"/>
    <property type="match status" value="1"/>
</dbReference>
<evidence type="ECO:0000259" key="4">
    <source>
        <dbReference type="Pfam" id="PF01551"/>
    </source>
</evidence>
<feature type="domain" description="M23ase beta-sheet core" evidence="4">
    <location>
        <begin position="135"/>
        <end position="224"/>
    </location>
</feature>
<dbReference type="GeneID" id="99807236"/>
<feature type="region of interest" description="Disordered" evidence="2">
    <location>
        <begin position="69"/>
        <end position="97"/>
    </location>
</feature>
<dbReference type="InterPro" id="IPR016047">
    <property type="entry name" value="M23ase_b-sheet_dom"/>
</dbReference>
<organism evidence="5 6">
    <name type="scientific">Pseudocitrobacter faecalis</name>
    <dbReference type="NCBI Taxonomy" id="1398493"/>
    <lineage>
        <taxon>Bacteria</taxon>
        <taxon>Pseudomonadati</taxon>
        <taxon>Pseudomonadota</taxon>
        <taxon>Gammaproteobacteria</taxon>
        <taxon>Enterobacterales</taxon>
        <taxon>Enterobacteriaceae</taxon>
        <taxon>Pseudocitrobacter</taxon>
    </lineage>
</organism>
<evidence type="ECO:0000313" key="5">
    <source>
        <dbReference type="EMBL" id="RBP14895.1"/>
    </source>
</evidence>
<dbReference type="PANTHER" id="PTHR21666">
    <property type="entry name" value="PEPTIDASE-RELATED"/>
    <property type="match status" value="1"/>
</dbReference>
<feature type="domain" description="Peptidoglycan binding-like" evidence="3">
    <location>
        <begin position="10"/>
        <end position="67"/>
    </location>
</feature>
<evidence type="ECO:0000259" key="3">
    <source>
        <dbReference type="Pfam" id="PF01471"/>
    </source>
</evidence>
<comment type="caution">
    <text evidence="5">The sequence shown here is derived from an EMBL/GenBank/DDBJ whole genome shotgun (WGS) entry which is preliminary data.</text>
</comment>
<dbReference type="SUPFAM" id="SSF47090">
    <property type="entry name" value="PGBD-like"/>
    <property type="match status" value="1"/>
</dbReference>
<keyword evidence="1" id="KW-0732">Signal</keyword>
<dbReference type="EMBL" id="QNRL01000001">
    <property type="protein sequence ID" value="RBP14895.1"/>
    <property type="molecule type" value="Genomic_DNA"/>
</dbReference>
<sequence>MAATLWMFTNGSDVKKLQQLLNRNKFVPVLAEDGIFGKNTYNAVKIFQRYNGLNDDGIVGPQTWRKLGVPDHLTRSSPNSPVSPSSEPSRSPSIDSNGTVAETGEGFCFPFPVLPARSWTNGGRQFGASRSGGRRHAGCDLVFPRGTLIYAVADGVLVQPPYPFYEGTSAVEIRHGNLLLRYGEIANGSFVGGQTVKKGQVIAKVGRLNSGSSMLHLEIYTNATSSGRLTDRNRVPYQRRSDVTDPAPYLDVWKNNLPTP</sequence>
<evidence type="ECO:0000256" key="1">
    <source>
        <dbReference type="ARBA" id="ARBA00022729"/>
    </source>
</evidence>
<dbReference type="PANTHER" id="PTHR21666:SF289">
    <property type="entry name" value="L-ALA--D-GLU ENDOPEPTIDASE"/>
    <property type="match status" value="1"/>
</dbReference>
<dbReference type="InterPro" id="IPR011055">
    <property type="entry name" value="Dup_hybrid_motif"/>
</dbReference>
<dbReference type="InterPro" id="IPR002477">
    <property type="entry name" value="Peptidoglycan-bd-like"/>
</dbReference>
<reference evidence="5 6" key="1">
    <citation type="submission" date="2018-06" db="EMBL/GenBank/DDBJ databases">
        <title>Genomic Encyclopedia of Type Strains, Phase IV (KMG-IV): sequencing the most valuable type-strain genomes for metagenomic binning, comparative biology and taxonomic classification.</title>
        <authorList>
            <person name="Goeker M."/>
        </authorList>
    </citation>
    <scope>NUCLEOTIDE SEQUENCE [LARGE SCALE GENOMIC DNA]</scope>
    <source>
        <strain evidence="5 6">DSM 27453</strain>
    </source>
</reference>
<name>A0ABX9G346_9ENTR</name>
<dbReference type="SUPFAM" id="SSF51261">
    <property type="entry name" value="Duplicated hybrid motif"/>
    <property type="match status" value="1"/>
</dbReference>
<keyword evidence="6" id="KW-1185">Reference proteome</keyword>
<dbReference type="Gene3D" id="1.10.101.10">
    <property type="entry name" value="PGBD-like superfamily/PGBD"/>
    <property type="match status" value="1"/>
</dbReference>
<dbReference type="Pfam" id="PF01551">
    <property type="entry name" value="Peptidase_M23"/>
    <property type="match status" value="1"/>
</dbReference>
<accession>A0ABX9G346</accession>
<proteinExistence type="predicted"/>
<dbReference type="RefSeq" id="WP_308434217.1">
    <property type="nucleotide sequence ID" value="NZ_BNAA01000002.1"/>
</dbReference>
<gene>
    <name evidence="5" type="ORF">DFQ50_101370</name>
</gene>
<feature type="compositionally biased region" description="Low complexity" evidence="2">
    <location>
        <begin position="76"/>
        <end position="96"/>
    </location>
</feature>
<dbReference type="Pfam" id="PF01471">
    <property type="entry name" value="PG_binding_1"/>
    <property type="match status" value="1"/>
</dbReference>
<dbReference type="Proteomes" id="UP000253201">
    <property type="component" value="Unassembled WGS sequence"/>
</dbReference>
<evidence type="ECO:0000256" key="2">
    <source>
        <dbReference type="SAM" id="MobiDB-lite"/>
    </source>
</evidence>
<protein>
    <submittedName>
        <fullName evidence="5">Peptidase M23-like protein</fullName>
    </submittedName>
</protein>